<proteinExistence type="predicted"/>
<dbReference type="InterPro" id="IPR006630">
    <property type="entry name" value="La_HTH"/>
</dbReference>
<evidence type="ECO:0000259" key="8">
    <source>
        <dbReference type="PROSITE" id="PS50961"/>
    </source>
</evidence>
<dbReference type="PROSITE" id="PS50961">
    <property type="entry name" value="HTH_LA"/>
    <property type="match status" value="1"/>
</dbReference>
<dbReference type="SMART" id="SM00715">
    <property type="entry name" value="LA"/>
    <property type="match status" value="1"/>
</dbReference>
<dbReference type="GO" id="GO:0003729">
    <property type="term" value="F:mRNA binding"/>
    <property type="evidence" value="ECO:0007669"/>
    <property type="project" value="TreeGrafter"/>
</dbReference>
<feature type="domain" description="RRM" evidence="7">
    <location>
        <begin position="179"/>
        <end position="269"/>
    </location>
</feature>
<dbReference type="InterPro" id="IPR045180">
    <property type="entry name" value="La_dom_prot"/>
</dbReference>
<dbReference type="STRING" id="40148.A0A0D9YF47"/>
<dbReference type="InterPro" id="IPR036388">
    <property type="entry name" value="WH-like_DNA-bd_sf"/>
</dbReference>
<dbReference type="eggNOG" id="KOG1855">
    <property type="taxonomic scope" value="Eukaryota"/>
</dbReference>
<dbReference type="PANTHER" id="PTHR22792">
    <property type="entry name" value="LUPUS LA PROTEIN-RELATED"/>
    <property type="match status" value="1"/>
</dbReference>
<dbReference type="InterPro" id="IPR012677">
    <property type="entry name" value="Nucleotide-bd_a/b_plait_sf"/>
</dbReference>
<dbReference type="Proteomes" id="UP000026961">
    <property type="component" value="Chromosome 1"/>
</dbReference>
<evidence type="ECO:0000256" key="1">
    <source>
        <dbReference type="ARBA" id="ARBA00002339"/>
    </source>
</evidence>
<comment type="function">
    <text evidence="1">Transcriptional regulator.</text>
</comment>
<dbReference type="FunFam" id="1.10.10.10:FF:000158">
    <property type="entry name" value="La ribonucleoprotein domain family member 7"/>
    <property type="match status" value="1"/>
</dbReference>
<dbReference type="GO" id="GO:0005634">
    <property type="term" value="C:nucleus"/>
    <property type="evidence" value="ECO:0007669"/>
    <property type="project" value="UniProtKB-SubCell"/>
</dbReference>
<keyword evidence="3 5" id="KW-0694">RNA-binding</keyword>
<evidence type="ECO:0000256" key="2">
    <source>
        <dbReference type="ARBA" id="ARBA00004123"/>
    </source>
</evidence>
<dbReference type="PANTHER" id="PTHR22792:SF159">
    <property type="entry name" value="LA-RELATED PROTEIN 1B-RELATED"/>
    <property type="match status" value="1"/>
</dbReference>
<reference evidence="9" key="2">
    <citation type="submission" date="2015-04" db="UniProtKB">
        <authorList>
            <consortium name="EnsemblPlants"/>
        </authorList>
    </citation>
    <scope>IDENTIFICATION</scope>
</reference>
<feature type="compositionally biased region" description="Basic residues" evidence="6">
    <location>
        <begin position="329"/>
        <end position="344"/>
    </location>
</feature>
<dbReference type="InterPro" id="IPR036390">
    <property type="entry name" value="WH_DNA-bd_sf"/>
</dbReference>
<dbReference type="Gramene" id="OGLUM01G35500.1">
    <property type="protein sequence ID" value="OGLUM01G35500.1"/>
    <property type="gene ID" value="OGLUM01G35500"/>
</dbReference>
<organism evidence="9">
    <name type="scientific">Oryza glumipatula</name>
    <dbReference type="NCBI Taxonomy" id="40148"/>
    <lineage>
        <taxon>Eukaryota</taxon>
        <taxon>Viridiplantae</taxon>
        <taxon>Streptophyta</taxon>
        <taxon>Embryophyta</taxon>
        <taxon>Tracheophyta</taxon>
        <taxon>Spermatophyta</taxon>
        <taxon>Magnoliopsida</taxon>
        <taxon>Liliopsida</taxon>
        <taxon>Poales</taxon>
        <taxon>Poaceae</taxon>
        <taxon>BOP clade</taxon>
        <taxon>Oryzoideae</taxon>
        <taxon>Oryzeae</taxon>
        <taxon>Oryzinae</taxon>
        <taxon>Oryza</taxon>
    </lineage>
</organism>
<dbReference type="Gene3D" id="3.30.70.330">
    <property type="match status" value="1"/>
</dbReference>
<keyword evidence="4" id="KW-0539">Nucleus</keyword>
<dbReference type="CDD" id="cd08033">
    <property type="entry name" value="LARP_6"/>
    <property type="match status" value="1"/>
</dbReference>
<dbReference type="InterPro" id="IPR002344">
    <property type="entry name" value="Lupus_La"/>
</dbReference>
<feature type="domain" description="HTH La-type RNA-binding" evidence="8">
    <location>
        <begin position="81"/>
        <end position="172"/>
    </location>
</feature>
<feature type="region of interest" description="Disordered" evidence="6">
    <location>
        <begin position="270"/>
        <end position="387"/>
    </location>
</feature>
<feature type="region of interest" description="Disordered" evidence="6">
    <location>
        <begin position="1"/>
        <end position="45"/>
    </location>
</feature>
<dbReference type="SUPFAM" id="SSF54928">
    <property type="entry name" value="RNA-binding domain, RBD"/>
    <property type="match status" value="1"/>
</dbReference>
<feature type="compositionally biased region" description="Polar residues" evidence="6">
    <location>
        <begin position="275"/>
        <end position="321"/>
    </location>
</feature>
<accession>A0A0D9YF47</accession>
<evidence type="ECO:0008006" key="11">
    <source>
        <dbReference type="Google" id="ProtNLM"/>
    </source>
</evidence>
<dbReference type="PROSITE" id="PS50102">
    <property type="entry name" value="RRM"/>
    <property type="match status" value="1"/>
</dbReference>
<evidence type="ECO:0000313" key="9">
    <source>
        <dbReference type="EnsemblPlants" id="OGLUM01G35500.1"/>
    </source>
</evidence>
<evidence type="ECO:0000256" key="5">
    <source>
        <dbReference type="PROSITE-ProRule" id="PRU00332"/>
    </source>
</evidence>
<evidence type="ECO:0000256" key="3">
    <source>
        <dbReference type="ARBA" id="ARBA00022884"/>
    </source>
</evidence>
<dbReference type="InterPro" id="IPR000504">
    <property type="entry name" value="RRM_dom"/>
</dbReference>
<reference evidence="9" key="3">
    <citation type="submission" date="2018-05" db="EMBL/GenBank/DDBJ databases">
        <title>OgluRS3 (Oryza glumaepatula Reference Sequence Version 3).</title>
        <authorList>
            <person name="Zhang J."/>
            <person name="Kudrna D."/>
            <person name="Lee S."/>
            <person name="Talag J."/>
            <person name="Welchert J."/>
            <person name="Wing R.A."/>
        </authorList>
    </citation>
    <scope>NUCLEOTIDE SEQUENCE [LARGE SCALE GENOMIC DNA]</scope>
</reference>
<dbReference type="GO" id="GO:1990904">
    <property type="term" value="C:ribonucleoprotein complex"/>
    <property type="evidence" value="ECO:0007669"/>
    <property type="project" value="InterPro"/>
</dbReference>
<dbReference type="GO" id="GO:0006396">
    <property type="term" value="P:RNA processing"/>
    <property type="evidence" value="ECO:0007669"/>
    <property type="project" value="InterPro"/>
</dbReference>
<dbReference type="Pfam" id="PF05383">
    <property type="entry name" value="La"/>
    <property type="match status" value="1"/>
</dbReference>
<comment type="subcellular location">
    <subcellularLocation>
        <location evidence="2">Nucleus</location>
    </subcellularLocation>
</comment>
<protein>
    <recommendedName>
        <fullName evidence="11">HTH La-type RNA-binding domain-containing protein</fullName>
    </recommendedName>
</protein>
<reference evidence="9" key="1">
    <citation type="submission" date="2013-08" db="EMBL/GenBank/DDBJ databases">
        <title>Oryza genome evolution.</title>
        <authorList>
            <person name="Wing R.A."/>
            <person name="Panaud O."/>
            <person name="Oliveira A.C."/>
        </authorList>
    </citation>
    <scope>NUCLEOTIDE SEQUENCE</scope>
</reference>
<dbReference type="SUPFAM" id="SSF46785">
    <property type="entry name" value="Winged helix' DNA-binding domain"/>
    <property type="match status" value="1"/>
</dbReference>
<keyword evidence="10" id="KW-1185">Reference proteome</keyword>
<evidence type="ECO:0000256" key="4">
    <source>
        <dbReference type="ARBA" id="ARBA00023242"/>
    </source>
</evidence>
<dbReference type="EnsemblPlants" id="OGLUM01G35500.1">
    <property type="protein sequence ID" value="OGLUM01G35500.1"/>
    <property type="gene ID" value="OGLUM01G35500"/>
</dbReference>
<dbReference type="InterPro" id="IPR035979">
    <property type="entry name" value="RBD_domain_sf"/>
</dbReference>
<evidence type="ECO:0000259" key="7">
    <source>
        <dbReference type="PROSITE" id="PS50102"/>
    </source>
</evidence>
<dbReference type="AlphaFoldDB" id="A0A0D9YF47"/>
<dbReference type="HOGENOM" id="CLU_033595_2_0_1"/>
<dbReference type="PRINTS" id="PR00302">
    <property type="entry name" value="LUPUSLA"/>
</dbReference>
<feature type="compositionally biased region" description="Polar residues" evidence="6">
    <location>
        <begin position="346"/>
        <end position="369"/>
    </location>
</feature>
<name>A0A0D9YF47_9ORYZ</name>
<dbReference type="Gene3D" id="1.10.10.10">
    <property type="entry name" value="Winged helix-like DNA-binding domain superfamily/Winged helix DNA-binding domain"/>
    <property type="match status" value="1"/>
</dbReference>
<evidence type="ECO:0000256" key="6">
    <source>
        <dbReference type="SAM" id="MobiDB-lite"/>
    </source>
</evidence>
<evidence type="ECO:0000313" key="10">
    <source>
        <dbReference type="Proteomes" id="UP000026961"/>
    </source>
</evidence>
<sequence length="567" mass="61823">MDRQDPAADAVAAEPLTVAETDDQPPPPAPPLEAEGVVVAEEDPLPHPPLEVVEEDVAPVVAEAGAAAVPMEPSEAGAGGVVLTDELCDRIVKQVEYYFSDENLPTDEFLIKFVKKNKQGFVPIGVIASFRRMKKLSQDLSIIEAALRTSSKLVVSPDGKRVRRLHPLPNNELNDVKKRIVVVENLPSDFSMESIHAKFETVGKIAKITIHDQHSVGESATIKNHDIMLSNKVHALVEYETAEAAEKAAITLNDGSNWRTGMKVRLAKRTVGSGKHNQSSKENQAIQGQPSKVEQQMVSEKNGGTDSVESAFDNENVNSNISHEDMHQHQKVNAKGGRKGRYKSQGRGQIQQNTSGQGHVSSPATSGSDHVNKPIPGPRMPDGTRGFTMGRGLGFHEGHSGRNKALVMPARRQEQKQDQSTHWFRSGVAMRSNHVATTRGVAGGMHAVFGSWPEETKPVSRIRIRPKESAKARGLATALRHLTHIVQNGGRIVAARLPGRRSPRLVYEAVTGMQMKGALPAECWRRRSNLRFFAQADRIQIAVTRARPKQAMCSTRPYSSGDGNLAA</sequence>